<feature type="compositionally biased region" description="Basic and acidic residues" evidence="1">
    <location>
        <begin position="185"/>
        <end position="194"/>
    </location>
</feature>
<accession>A0AAV6LFQ5</accession>
<dbReference type="Proteomes" id="UP000823749">
    <property type="component" value="Chromosome 2"/>
</dbReference>
<protein>
    <submittedName>
        <fullName evidence="2">Uncharacterized protein</fullName>
    </submittedName>
</protein>
<feature type="compositionally biased region" description="Pro residues" evidence="1">
    <location>
        <begin position="157"/>
        <end position="168"/>
    </location>
</feature>
<reference evidence="2" key="1">
    <citation type="submission" date="2020-08" db="EMBL/GenBank/DDBJ databases">
        <title>Plant Genome Project.</title>
        <authorList>
            <person name="Zhang R.-G."/>
        </authorList>
    </citation>
    <scope>NUCLEOTIDE SEQUENCE</scope>
    <source>
        <strain evidence="2">WSP0</strain>
        <tissue evidence="2">Leaf</tissue>
    </source>
</reference>
<dbReference type="AlphaFoldDB" id="A0AAV6LFQ5"/>
<feature type="region of interest" description="Disordered" evidence="1">
    <location>
        <begin position="157"/>
        <end position="194"/>
    </location>
</feature>
<evidence type="ECO:0000256" key="1">
    <source>
        <dbReference type="SAM" id="MobiDB-lite"/>
    </source>
</evidence>
<name>A0AAV6LFQ5_9ERIC</name>
<organism evidence="2 3">
    <name type="scientific">Rhododendron griersonianum</name>
    <dbReference type="NCBI Taxonomy" id="479676"/>
    <lineage>
        <taxon>Eukaryota</taxon>
        <taxon>Viridiplantae</taxon>
        <taxon>Streptophyta</taxon>
        <taxon>Embryophyta</taxon>
        <taxon>Tracheophyta</taxon>
        <taxon>Spermatophyta</taxon>
        <taxon>Magnoliopsida</taxon>
        <taxon>eudicotyledons</taxon>
        <taxon>Gunneridae</taxon>
        <taxon>Pentapetalae</taxon>
        <taxon>asterids</taxon>
        <taxon>Ericales</taxon>
        <taxon>Ericaceae</taxon>
        <taxon>Ericoideae</taxon>
        <taxon>Rhodoreae</taxon>
        <taxon>Rhododendron</taxon>
    </lineage>
</organism>
<sequence>MPMKRHMSQGKTHKGNPELQQRFNSLELLLLKEIMPRSFGGGRGVSTSAYSGSNLTLNVVFFIFTGTKDTATLIGPSISSIRDLLLKGAANLIWAWEKKFKEGAKELSRTLVGLDNKENMEAVRAMRIDMATMHAMVKAINRMVDLLLAGPTHPMRPTLPLPPLPPLSPKENGEAVGEVNGESDSEVKVRVTVK</sequence>
<evidence type="ECO:0000313" key="3">
    <source>
        <dbReference type="Proteomes" id="UP000823749"/>
    </source>
</evidence>
<proteinExistence type="predicted"/>
<gene>
    <name evidence="2" type="ORF">RHGRI_005588</name>
</gene>
<comment type="caution">
    <text evidence="2">The sequence shown here is derived from an EMBL/GenBank/DDBJ whole genome shotgun (WGS) entry which is preliminary data.</text>
</comment>
<evidence type="ECO:0000313" key="2">
    <source>
        <dbReference type="EMBL" id="KAG5562899.1"/>
    </source>
</evidence>
<keyword evidence="3" id="KW-1185">Reference proteome</keyword>
<dbReference type="EMBL" id="JACTNZ010000002">
    <property type="protein sequence ID" value="KAG5562899.1"/>
    <property type="molecule type" value="Genomic_DNA"/>
</dbReference>